<evidence type="ECO:0000313" key="6">
    <source>
        <dbReference type="Ensembl" id="ENSSMRP00000025060.1"/>
    </source>
</evidence>
<feature type="chain" id="PRO_5034739300" description="Glycosyl hydrolases family 22 (GH22) domain-containing protein" evidence="4">
    <location>
        <begin position="20"/>
        <end position="149"/>
    </location>
</feature>
<dbReference type="PANTHER" id="PTHR11407">
    <property type="entry name" value="LYSOZYME C"/>
    <property type="match status" value="1"/>
</dbReference>
<accession>A0A8D0E235</accession>
<reference evidence="6" key="1">
    <citation type="submission" date="2025-08" db="UniProtKB">
        <authorList>
            <consortium name="Ensembl"/>
        </authorList>
    </citation>
    <scope>IDENTIFICATION</scope>
</reference>
<evidence type="ECO:0000256" key="4">
    <source>
        <dbReference type="SAM" id="SignalP"/>
    </source>
</evidence>
<dbReference type="Ensembl" id="ENSSMRT00000029344.1">
    <property type="protein sequence ID" value="ENSSMRP00000025060.1"/>
    <property type="gene ID" value="ENSSMRG00000019381.1"/>
</dbReference>
<dbReference type="CDD" id="cd16897">
    <property type="entry name" value="LYZ_C"/>
    <property type="match status" value="1"/>
</dbReference>
<organism evidence="6 7">
    <name type="scientific">Salvator merianae</name>
    <name type="common">Argentine black and white tegu</name>
    <name type="synonym">Tupinambis merianae</name>
    <dbReference type="NCBI Taxonomy" id="96440"/>
    <lineage>
        <taxon>Eukaryota</taxon>
        <taxon>Metazoa</taxon>
        <taxon>Chordata</taxon>
        <taxon>Craniata</taxon>
        <taxon>Vertebrata</taxon>
        <taxon>Euteleostomi</taxon>
        <taxon>Lepidosauria</taxon>
        <taxon>Squamata</taxon>
        <taxon>Bifurcata</taxon>
        <taxon>Unidentata</taxon>
        <taxon>Episquamata</taxon>
        <taxon>Laterata</taxon>
        <taxon>Teiioidea</taxon>
        <taxon>Teiidae</taxon>
        <taxon>Salvator</taxon>
    </lineage>
</organism>
<evidence type="ECO:0000259" key="5">
    <source>
        <dbReference type="PROSITE" id="PS00128"/>
    </source>
</evidence>
<dbReference type="InterPro" id="IPR001916">
    <property type="entry name" value="Glyco_hydro_22"/>
</dbReference>
<dbReference type="GeneTree" id="ENSGT00940000153832"/>
<evidence type="ECO:0000256" key="2">
    <source>
        <dbReference type="ARBA" id="ARBA00023157"/>
    </source>
</evidence>
<dbReference type="Pfam" id="PF00062">
    <property type="entry name" value="Lys"/>
    <property type="match status" value="1"/>
</dbReference>
<feature type="domain" description="Glycosyl hydrolases family 22 (GH22)" evidence="5">
    <location>
        <begin position="95"/>
        <end position="113"/>
    </location>
</feature>
<dbReference type="InterPro" id="IPR023346">
    <property type="entry name" value="Lysozyme-like_dom_sf"/>
</dbReference>
<dbReference type="InterPro" id="IPR019799">
    <property type="entry name" value="Glyco_hydro_22_CS"/>
</dbReference>
<dbReference type="Gene3D" id="1.10.530.10">
    <property type="match status" value="1"/>
</dbReference>
<feature type="signal peptide" evidence="4">
    <location>
        <begin position="1"/>
        <end position="19"/>
    </location>
</feature>
<dbReference type="FunFam" id="1.10.530.10:FF:000001">
    <property type="entry name" value="Lysozyme C"/>
    <property type="match status" value="1"/>
</dbReference>
<comment type="similarity">
    <text evidence="1 3">Belongs to the glycosyl hydrolase 22 family.</text>
</comment>
<dbReference type="GO" id="GO:0003796">
    <property type="term" value="F:lysozyme activity"/>
    <property type="evidence" value="ECO:0007669"/>
    <property type="project" value="InterPro"/>
</dbReference>
<protein>
    <recommendedName>
        <fullName evidence="5">Glycosyl hydrolases family 22 (GH22) domain-containing protein</fullName>
    </recommendedName>
</protein>
<dbReference type="OMA" id="NNCQNRD"/>
<dbReference type="Proteomes" id="UP000694421">
    <property type="component" value="Unplaced"/>
</dbReference>
<keyword evidence="4" id="KW-0732">Signal</keyword>
<dbReference type="SMART" id="SM00263">
    <property type="entry name" value="LYZ1"/>
    <property type="match status" value="1"/>
</dbReference>
<dbReference type="AlphaFoldDB" id="A0A8D0E235"/>
<dbReference type="PROSITE" id="PS51348">
    <property type="entry name" value="GLYCOSYL_HYDROL_F22_2"/>
    <property type="match status" value="1"/>
</dbReference>
<keyword evidence="7" id="KW-1185">Reference proteome</keyword>
<dbReference type="PROSITE" id="PS00128">
    <property type="entry name" value="GLYCOSYL_HYDROL_F22_1"/>
    <property type="match status" value="1"/>
</dbReference>
<reference evidence="6" key="2">
    <citation type="submission" date="2025-09" db="UniProtKB">
        <authorList>
            <consortium name="Ensembl"/>
        </authorList>
    </citation>
    <scope>IDENTIFICATION</scope>
</reference>
<dbReference type="SUPFAM" id="SSF53955">
    <property type="entry name" value="Lysozyme-like"/>
    <property type="match status" value="1"/>
</dbReference>
<proteinExistence type="inferred from homology"/>
<dbReference type="PANTHER" id="PTHR11407:SF69">
    <property type="entry name" value="LYSOZYME C, MILK ISOZYME"/>
    <property type="match status" value="1"/>
</dbReference>
<evidence type="ECO:0000256" key="1">
    <source>
        <dbReference type="ARBA" id="ARBA00010859"/>
    </source>
</evidence>
<evidence type="ECO:0000256" key="3">
    <source>
        <dbReference type="RuleBase" id="RU004440"/>
    </source>
</evidence>
<dbReference type="PRINTS" id="PR00137">
    <property type="entry name" value="LYSOZYME"/>
</dbReference>
<sequence>MTSLGLFLLLTCLFATGQGEIFTRCGLAKRLQELGLDGYKGYSLGNWVCMAYHESRFNTAATHYNDYDGSTDFGIFQINSRYWCQYGSQTSSNICGIQCSELLTDDIAVDVRCAKTVVTDSANGMGAWVAWRLYCEGRDVSQYIQGCNV</sequence>
<dbReference type="InterPro" id="IPR000974">
    <property type="entry name" value="Glyco_hydro_22_lys"/>
</dbReference>
<dbReference type="PRINTS" id="PR00135">
    <property type="entry name" value="LYZLACT"/>
</dbReference>
<name>A0A8D0E235_SALMN</name>
<evidence type="ECO:0000313" key="7">
    <source>
        <dbReference type="Proteomes" id="UP000694421"/>
    </source>
</evidence>
<keyword evidence="2" id="KW-1015">Disulfide bond</keyword>